<comment type="caution">
    <text evidence="2">The sequence shown here is derived from an EMBL/GenBank/DDBJ whole genome shotgun (WGS) entry which is preliminary data.</text>
</comment>
<feature type="domain" description="Prepilin peptidase A24 N-terminal" evidence="1">
    <location>
        <begin position="4"/>
        <end position="37"/>
    </location>
</feature>
<gene>
    <name evidence="2" type="ORF">HX830_16870</name>
</gene>
<evidence type="ECO:0000259" key="1">
    <source>
        <dbReference type="Pfam" id="PF06750"/>
    </source>
</evidence>
<reference evidence="2 3" key="1">
    <citation type="submission" date="2020-04" db="EMBL/GenBank/DDBJ databases">
        <title>Molecular characterization of pseudomonads from Agaricus bisporus reveal novel blotch 2 pathogens in Western Europe.</title>
        <authorList>
            <person name="Taparia T."/>
            <person name="Krijger M."/>
            <person name="Haynes E."/>
            <person name="Elpinstone J.G."/>
            <person name="Noble R."/>
            <person name="Van Der Wolf J."/>
        </authorList>
    </citation>
    <scope>NUCLEOTIDE SEQUENCE [LARGE SCALE GENOMIC DNA]</scope>
    <source>
        <strain evidence="2 3">G9001</strain>
    </source>
</reference>
<evidence type="ECO:0000313" key="3">
    <source>
        <dbReference type="Proteomes" id="UP000522864"/>
    </source>
</evidence>
<dbReference type="EMBL" id="JACAQA010000011">
    <property type="protein sequence ID" value="NWB86549.1"/>
    <property type="molecule type" value="Genomic_DNA"/>
</dbReference>
<accession>A0A7Y7WRS9</accession>
<dbReference type="InterPro" id="IPR010627">
    <property type="entry name" value="Prepilin_pept_A24_N"/>
</dbReference>
<evidence type="ECO:0000313" key="2">
    <source>
        <dbReference type="EMBL" id="NWB86549.1"/>
    </source>
</evidence>
<sequence length="39" mass="4656">MLVNVWRAKSICHDCSEPLIWIRRLPVLAWCTSKVTSRW</sequence>
<proteinExistence type="predicted"/>
<dbReference type="AlphaFoldDB" id="A0A7Y7WRS9"/>
<protein>
    <submittedName>
        <fullName evidence="2">Prepilin peptidase</fullName>
    </submittedName>
</protein>
<dbReference type="Proteomes" id="UP000522864">
    <property type="component" value="Unassembled WGS sequence"/>
</dbReference>
<organism evidence="2 3">
    <name type="scientific">Pseudomonas gingeri</name>
    <dbReference type="NCBI Taxonomy" id="117681"/>
    <lineage>
        <taxon>Bacteria</taxon>
        <taxon>Pseudomonadati</taxon>
        <taxon>Pseudomonadota</taxon>
        <taxon>Gammaproteobacteria</taxon>
        <taxon>Pseudomonadales</taxon>
        <taxon>Pseudomonadaceae</taxon>
        <taxon>Pseudomonas</taxon>
    </lineage>
</organism>
<name>A0A7Y7WRS9_9PSED</name>
<dbReference type="Pfam" id="PF06750">
    <property type="entry name" value="A24_N_bact"/>
    <property type="match status" value="1"/>
</dbReference>